<evidence type="ECO:0000313" key="3">
    <source>
        <dbReference type="Proteomes" id="UP000488506"/>
    </source>
</evidence>
<proteinExistence type="predicted"/>
<dbReference type="InterPro" id="IPR036249">
    <property type="entry name" value="Thioredoxin-like_sf"/>
</dbReference>
<dbReference type="SUPFAM" id="SSF52833">
    <property type="entry name" value="Thioredoxin-like"/>
    <property type="match status" value="1"/>
</dbReference>
<accession>A0A833L027</accession>
<sequence length="168" mass="18512">MSIALIVTILASPASFAKIIESHSIALNFSLKDQNDKLLELSKLRGKIIVITASGRKGADDNKVWGEAIGKEYGDKLFYFGAADLRGVPPIFRWFALQITQKTAPPGISVLLDWEGKIFKAYDLVPEVSNVIVIDKYGKIRAKEAGKCSKESLQRLFIVLDKIMGEGN</sequence>
<dbReference type="Pfam" id="PF09695">
    <property type="entry name" value="YtfJ_HI0045"/>
    <property type="match status" value="1"/>
</dbReference>
<feature type="signal peptide" evidence="1">
    <location>
        <begin position="1"/>
        <end position="17"/>
    </location>
</feature>
<organism evidence="2 3">
    <name type="scientific">Candidatus Saganbacteria bacterium</name>
    <dbReference type="NCBI Taxonomy" id="2575572"/>
    <lineage>
        <taxon>Bacteria</taxon>
        <taxon>Bacillati</taxon>
        <taxon>Saganbacteria</taxon>
    </lineage>
</organism>
<dbReference type="InterPro" id="IPR006513">
    <property type="entry name" value="YtfJ_HI0045"/>
</dbReference>
<comment type="caution">
    <text evidence="2">The sequence shown here is derived from an EMBL/GenBank/DDBJ whole genome shotgun (WGS) entry which is preliminary data.</text>
</comment>
<evidence type="ECO:0000256" key="1">
    <source>
        <dbReference type="SAM" id="SignalP"/>
    </source>
</evidence>
<reference evidence="2 3" key="1">
    <citation type="submission" date="2019-12" db="EMBL/GenBank/DDBJ databases">
        <authorList>
            <person name="Wolfe R."/>
            <person name="Danczak R."/>
            <person name="Wilkins M."/>
        </authorList>
    </citation>
    <scope>NUCLEOTIDE SEQUENCE [LARGE SCALE GENOMIC DNA]</scope>
    <source>
        <strain evidence="2">X2_MaxBin.013</strain>
    </source>
</reference>
<gene>
    <name evidence="2" type="ORF">FD145_1367</name>
</gene>
<name>A0A833L027_UNCSA</name>
<evidence type="ECO:0008006" key="4">
    <source>
        <dbReference type="Google" id="ProtNLM"/>
    </source>
</evidence>
<evidence type="ECO:0000313" key="2">
    <source>
        <dbReference type="EMBL" id="KAF0133287.1"/>
    </source>
</evidence>
<dbReference type="Gene3D" id="3.40.30.10">
    <property type="entry name" value="Glutaredoxin"/>
    <property type="match status" value="1"/>
</dbReference>
<keyword evidence="1" id="KW-0732">Signal</keyword>
<protein>
    <recommendedName>
        <fullName evidence="4">Redoxin domain-containing protein</fullName>
    </recommendedName>
</protein>
<dbReference type="AlphaFoldDB" id="A0A833L027"/>
<feature type="chain" id="PRO_5032270084" description="Redoxin domain-containing protein" evidence="1">
    <location>
        <begin position="18"/>
        <end position="168"/>
    </location>
</feature>
<dbReference type="Proteomes" id="UP000488506">
    <property type="component" value="Unassembled WGS sequence"/>
</dbReference>
<dbReference type="EMBL" id="WPAF01000030">
    <property type="protein sequence ID" value="KAF0133287.1"/>
    <property type="molecule type" value="Genomic_DNA"/>
</dbReference>